<sequence length="907" mass="103514">MSALRFSICLHATDSKRLRLSWDREQFPDRRSVTRAVSEAGLLSAIRFVRVCSFSTDVNGDLSVHVDGRGHLGENRAVEECRDSGSNVRTSPEGRTLRRGARPVGKAKSAAFRKAWSGKDDSDAAVSGDEVDVDNIRPSLGVEECNAILRRLEKDSDARALRFFEWMRCNGKLRGNVVAYSLVLRVFSRREDWDVAEKLIQEMRCDPHCELNYRVFNTLIYTCSKKGRVEMGMKWFRMMLENEVEPNVATFGMLATLCQKRWKVEDGEFLFCEMRKMGIKCHSAYSAMITIYTRMKLFDKAEEVIGIMRGDNVMPTLETWLVMLNAYCQQGKLDVAEKILVRMKEAGVPLNIVAYNTLITGYGRVSNMEAAQRIFENLADAGLEPDETTYRSMIEGWGRADGYHEATWYYKQLKELGMRPNSSNLFTLINVQAKYGSDDDAAEIIDDMLNLGCQHSSIISVLLQAYERAGRIVRVPFLLKGSFYQKVLANQASCSTLVMAYVENGLVAEAIRVLLEKHWRDQAFEDNLYHLLICSCKELGRFEDAIKLYKSMPNLDSKLNIHIASTMIDIYSITGQLSSGEELYTRLKSSKVSLDLVAFSVVIRMYMKAGYLESARDVIETMDRQENVVPDVFLIRDMLRIYQRLGSSEKLEGLYYKILKRGVTWDKEMYDCVINCCARALPVDELSRLFDEMHQRGFPPNINTVNVMLDVYGNSKLFKKVRKLYSMARKQGTVDVITYNTVIASYGKVKDFESMSKTIQEMQLDGFSISLEAYNCMLDAYGKEGRMECFRRFLKNLKESTHVPDLYTYNIMMNIYGENGSTDEVATVLAELKEQGTGPDLCSYNTLIKAYGIAGMVDDAMNLVKEMRDKGIKPDKITYANLVNVLRRNDKFLEAVRWSLWMKQMGI</sequence>
<accession>A0ACB9RFK5</accession>
<dbReference type="Proteomes" id="UP001057402">
    <property type="component" value="Chromosome 4"/>
</dbReference>
<gene>
    <name evidence="1" type="ORF">MLD38_014933</name>
</gene>
<proteinExistence type="predicted"/>
<comment type="caution">
    <text evidence="1">The sequence shown here is derived from an EMBL/GenBank/DDBJ whole genome shotgun (WGS) entry which is preliminary data.</text>
</comment>
<evidence type="ECO:0000313" key="2">
    <source>
        <dbReference type="Proteomes" id="UP001057402"/>
    </source>
</evidence>
<dbReference type="EMBL" id="CM042883">
    <property type="protein sequence ID" value="KAI4377273.1"/>
    <property type="molecule type" value="Genomic_DNA"/>
</dbReference>
<reference evidence="2" key="1">
    <citation type="journal article" date="2023" name="Front. Plant Sci.">
        <title>Chromosomal-level genome assembly of Melastoma candidum provides insights into trichome evolution.</title>
        <authorList>
            <person name="Zhong Y."/>
            <person name="Wu W."/>
            <person name="Sun C."/>
            <person name="Zou P."/>
            <person name="Liu Y."/>
            <person name="Dai S."/>
            <person name="Zhou R."/>
        </authorList>
    </citation>
    <scope>NUCLEOTIDE SEQUENCE [LARGE SCALE GENOMIC DNA]</scope>
</reference>
<protein>
    <submittedName>
        <fullName evidence="1">Uncharacterized protein</fullName>
    </submittedName>
</protein>
<keyword evidence="2" id="KW-1185">Reference proteome</keyword>
<evidence type="ECO:0000313" key="1">
    <source>
        <dbReference type="EMBL" id="KAI4377273.1"/>
    </source>
</evidence>
<organism evidence="1 2">
    <name type="scientific">Melastoma candidum</name>
    <dbReference type="NCBI Taxonomy" id="119954"/>
    <lineage>
        <taxon>Eukaryota</taxon>
        <taxon>Viridiplantae</taxon>
        <taxon>Streptophyta</taxon>
        <taxon>Embryophyta</taxon>
        <taxon>Tracheophyta</taxon>
        <taxon>Spermatophyta</taxon>
        <taxon>Magnoliopsida</taxon>
        <taxon>eudicotyledons</taxon>
        <taxon>Gunneridae</taxon>
        <taxon>Pentapetalae</taxon>
        <taxon>rosids</taxon>
        <taxon>malvids</taxon>
        <taxon>Myrtales</taxon>
        <taxon>Melastomataceae</taxon>
        <taxon>Melastomatoideae</taxon>
        <taxon>Melastomateae</taxon>
        <taxon>Melastoma</taxon>
    </lineage>
</organism>
<name>A0ACB9RFK5_9MYRT</name>